<dbReference type="EMBL" id="CM017703">
    <property type="protein sequence ID" value="TYG75279.1"/>
    <property type="molecule type" value="Genomic_DNA"/>
</dbReference>
<dbReference type="GO" id="GO:0005506">
    <property type="term" value="F:iron ion binding"/>
    <property type="evidence" value="ECO:0007669"/>
    <property type="project" value="InterPro"/>
</dbReference>
<dbReference type="PANTHER" id="PTHR11908:SF132">
    <property type="entry name" value="ALDEHYDE OXIDASE 1-RELATED"/>
    <property type="match status" value="1"/>
</dbReference>
<evidence type="ECO:0000313" key="4">
    <source>
        <dbReference type="EMBL" id="TYG75279.1"/>
    </source>
</evidence>
<evidence type="ECO:0000256" key="2">
    <source>
        <dbReference type="ARBA" id="ARBA00023002"/>
    </source>
</evidence>
<name>A0A5D2D0L7_GOSDA</name>
<keyword evidence="2" id="KW-0560">Oxidoreductase</keyword>
<dbReference type="InterPro" id="IPR036856">
    <property type="entry name" value="Ald_Oxase/Xan_DH_a/b_sf"/>
</dbReference>
<keyword evidence="5" id="KW-1185">Reference proteome</keyword>
<protein>
    <recommendedName>
        <fullName evidence="3">Aldehyde oxidase/xanthine dehydrogenase a/b hammerhead domain-containing protein</fullName>
    </recommendedName>
</protein>
<dbReference type="GO" id="GO:0004031">
    <property type="term" value="F:aldehyde oxidase activity"/>
    <property type="evidence" value="ECO:0007669"/>
    <property type="project" value="TreeGrafter"/>
</dbReference>
<proteinExistence type="predicted"/>
<dbReference type="SUPFAM" id="SSF54665">
    <property type="entry name" value="CO dehydrogenase molybdoprotein N-domain-like"/>
    <property type="match status" value="1"/>
</dbReference>
<dbReference type="InterPro" id="IPR000674">
    <property type="entry name" value="Ald_Oxase/Xan_DH_a/b"/>
</dbReference>
<accession>A0A5D2D0L7</accession>
<dbReference type="Gene3D" id="3.90.1170.50">
    <property type="entry name" value="Aldehyde oxidase/xanthine dehydrogenase, a/b hammerhead"/>
    <property type="match status" value="1"/>
</dbReference>
<organism evidence="4 5">
    <name type="scientific">Gossypium darwinii</name>
    <name type="common">Darwin's cotton</name>
    <name type="synonym">Gossypium barbadense var. darwinii</name>
    <dbReference type="NCBI Taxonomy" id="34276"/>
    <lineage>
        <taxon>Eukaryota</taxon>
        <taxon>Viridiplantae</taxon>
        <taxon>Streptophyta</taxon>
        <taxon>Embryophyta</taxon>
        <taxon>Tracheophyta</taxon>
        <taxon>Spermatophyta</taxon>
        <taxon>Magnoliopsida</taxon>
        <taxon>eudicotyledons</taxon>
        <taxon>Gunneridae</taxon>
        <taxon>Pentapetalae</taxon>
        <taxon>rosids</taxon>
        <taxon>malvids</taxon>
        <taxon>Malvales</taxon>
        <taxon>Malvaceae</taxon>
        <taxon>Malvoideae</taxon>
        <taxon>Gossypium</taxon>
    </lineage>
</organism>
<dbReference type="SMART" id="SM01008">
    <property type="entry name" value="Ald_Xan_dh_C"/>
    <property type="match status" value="1"/>
</dbReference>
<evidence type="ECO:0000313" key="5">
    <source>
        <dbReference type="Proteomes" id="UP000323506"/>
    </source>
</evidence>
<evidence type="ECO:0000259" key="3">
    <source>
        <dbReference type="SMART" id="SM01008"/>
    </source>
</evidence>
<dbReference type="PANTHER" id="PTHR11908">
    <property type="entry name" value="XANTHINE DEHYDROGENASE"/>
    <property type="match status" value="1"/>
</dbReference>
<gene>
    <name evidence="4" type="ORF">ES288_D03G017400v1</name>
</gene>
<keyword evidence="1" id="KW-0500">Molybdenum</keyword>
<sequence>MGILVAKVMGLVTMEAKVAGPCFHGEAVYEDDIPSPRNCLHGAFIYSTEPLARGLRPYLVLNLYADELTQCAGQRIALVVADTQKNADMAAKLAVVDYDKKNLEPILSVEEAFEKCSFYEVPPLLNPEPVGAFSKGMAKSDHQMLSAEVIIILHCCLSLMLTGFRCEFQIFYVQKSMRVPYVCMLVKQIIDRTWQISFCEVSNSDFIEISRV</sequence>
<evidence type="ECO:0000256" key="1">
    <source>
        <dbReference type="ARBA" id="ARBA00022505"/>
    </source>
</evidence>
<dbReference type="InterPro" id="IPR016208">
    <property type="entry name" value="Ald_Oxase/xanthine_DH-like"/>
</dbReference>
<dbReference type="AlphaFoldDB" id="A0A5D2D0L7"/>
<reference evidence="4 5" key="1">
    <citation type="submission" date="2019-06" db="EMBL/GenBank/DDBJ databases">
        <title>WGS assembly of Gossypium darwinii.</title>
        <authorList>
            <person name="Chen Z.J."/>
            <person name="Sreedasyam A."/>
            <person name="Ando A."/>
            <person name="Song Q."/>
            <person name="De L."/>
            <person name="Hulse-Kemp A."/>
            <person name="Ding M."/>
            <person name="Ye W."/>
            <person name="Kirkbride R."/>
            <person name="Jenkins J."/>
            <person name="Plott C."/>
            <person name="Lovell J."/>
            <person name="Lin Y.-M."/>
            <person name="Vaughn R."/>
            <person name="Liu B."/>
            <person name="Li W."/>
            <person name="Simpson S."/>
            <person name="Scheffler B."/>
            <person name="Saski C."/>
            <person name="Grover C."/>
            <person name="Hu G."/>
            <person name="Conover J."/>
            <person name="Carlson J."/>
            <person name="Shu S."/>
            <person name="Boston L."/>
            <person name="Williams M."/>
            <person name="Peterson D."/>
            <person name="Mcgee K."/>
            <person name="Jones D."/>
            <person name="Wendel J."/>
            <person name="Stelly D."/>
            <person name="Grimwood J."/>
            <person name="Schmutz J."/>
        </authorList>
    </citation>
    <scope>NUCLEOTIDE SEQUENCE [LARGE SCALE GENOMIC DNA]</scope>
    <source>
        <strain evidence="4">1808015.09</strain>
    </source>
</reference>
<dbReference type="Pfam" id="PF01315">
    <property type="entry name" value="Ald_Xan_dh_C"/>
    <property type="match status" value="1"/>
</dbReference>
<dbReference type="Proteomes" id="UP000323506">
    <property type="component" value="Chromosome D03"/>
</dbReference>
<feature type="domain" description="Aldehyde oxidase/xanthine dehydrogenase a/b hammerhead" evidence="3">
    <location>
        <begin position="24"/>
        <end position="102"/>
    </location>
</feature>